<keyword evidence="2" id="KW-1185">Reference proteome</keyword>
<dbReference type="GO" id="GO:0008233">
    <property type="term" value="F:peptidase activity"/>
    <property type="evidence" value="ECO:0007669"/>
    <property type="project" value="UniProtKB-KW"/>
</dbReference>
<dbReference type="KEGG" id="pez:HWQ56_11185"/>
<reference evidence="1 2" key="1">
    <citation type="submission" date="2020-06" db="EMBL/GenBank/DDBJ databases">
        <title>Pseudomonas eucalypticola sp. nov., an endophyte of Eucalyptus dunnii leaves with biocontrol ability of eucalyptus leaf blight.</title>
        <authorList>
            <person name="Liu Y."/>
            <person name="Song Z."/>
            <person name="Zeng H."/>
            <person name="Lu M."/>
            <person name="Wang X."/>
            <person name="Lian X."/>
            <person name="Zhang Q."/>
        </authorList>
    </citation>
    <scope>NUCLEOTIDE SEQUENCE [LARGE SCALE GENOMIC DNA]</scope>
    <source>
        <strain evidence="1 2">NP-1</strain>
    </source>
</reference>
<dbReference type="InterPro" id="IPR023562">
    <property type="entry name" value="ClpP/TepA"/>
</dbReference>
<dbReference type="Proteomes" id="UP000509568">
    <property type="component" value="Chromosome"/>
</dbReference>
<dbReference type="AlphaFoldDB" id="A0A7D5D6U7"/>
<dbReference type="RefSeq" id="WP_176570511.1">
    <property type="nucleotide sequence ID" value="NZ_CP056030.1"/>
</dbReference>
<keyword evidence="1" id="KW-0378">Hydrolase</keyword>
<evidence type="ECO:0000313" key="2">
    <source>
        <dbReference type="Proteomes" id="UP000509568"/>
    </source>
</evidence>
<proteinExistence type="predicted"/>
<organism evidence="1 2">
    <name type="scientific">Pseudomonas eucalypticola</name>
    <dbReference type="NCBI Taxonomy" id="2599595"/>
    <lineage>
        <taxon>Bacteria</taxon>
        <taxon>Pseudomonadati</taxon>
        <taxon>Pseudomonadota</taxon>
        <taxon>Gammaproteobacteria</taxon>
        <taxon>Pseudomonadales</taxon>
        <taxon>Pseudomonadaceae</taxon>
        <taxon>Pseudomonas</taxon>
    </lineage>
</organism>
<dbReference type="SUPFAM" id="SSF52096">
    <property type="entry name" value="ClpP/crotonase"/>
    <property type="match status" value="1"/>
</dbReference>
<dbReference type="GO" id="GO:0006508">
    <property type="term" value="P:proteolysis"/>
    <property type="evidence" value="ECO:0007669"/>
    <property type="project" value="UniProtKB-KW"/>
</dbReference>
<evidence type="ECO:0000313" key="1">
    <source>
        <dbReference type="EMBL" id="QKZ04317.1"/>
    </source>
</evidence>
<gene>
    <name evidence="1" type="ORF">HWQ56_11185</name>
</gene>
<dbReference type="EMBL" id="CP056030">
    <property type="protein sequence ID" value="QKZ04317.1"/>
    <property type="molecule type" value="Genomic_DNA"/>
</dbReference>
<dbReference type="Gene3D" id="3.90.226.10">
    <property type="entry name" value="2-enoyl-CoA Hydratase, Chain A, domain 1"/>
    <property type="match status" value="1"/>
</dbReference>
<dbReference type="InterPro" id="IPR029045">
    <property type="entry name" value="ClpP/crotonase-like_dom_sf"/>
</dbReference>
<name>A0A7D5D6U7_9PSED</name>
<keyword evidence="1" id="KW-0645">Protease</keyword>
<sequence>MSQHIVHFHCQIDQSTHERLRDRCLEALKAGADSLWLNMSSSGGSTNFGFTIYTFLKSLGIPVRTINSGNIESMGIIVYLAGSERIAAPQSRFLIHPMNWYFSQNSVDHSRLREYLSSLNNDLERYVTIFKKETEDAEQKLDIFKCLSAEEKVIAADDSLACGIAHRLEQVVFPKDAIHWTVSGE</sequence>
<accession>A0A7D5D6U7</accession>
<protein>
    <submittedName>
        <fullName evidence="1">ATP-dependent Clp protease proteolytic subunit</fullName>
    </submittedName>
</protein>
<dbReference type="Pfam" id="PF00574">
    <property type="entry name" value="CLP_protease"/>
    <property type="match status" value="1"/>
</dbReference>